<accession>A0A1F5E4H9</accession>
<feature type="transmembrane region" description="Helical" evidence="1">
    <location>
        <begin position="157"/>
        <end position="178"/>
    </location>
</feature>
<evidence type="ECO:0000256" key="1">
    <source>
        <dbReference type="SAM" id="Phobius"/>
    </source>
</evidence>
<protein>
    <submittedName>
        <fullName evidence="2">Uncharacterized protein</fullName>
    </submittedName>
</protein>
<name>A0A1F5E4H9_9BACT</name>
<comment type="caution">
    <text evidence="2">The sequence shown here is derived from an EMBL/GenBank/DDBJ whole genome shotgun (WGS) entry which is preliminary data.</text>
</comment>
<keyword evidence="1" id="KW-0472">Membrane</keyword>
<dbReference type="EMBL" id="MEZK01000023">
    <property type="protein sequence ID" value="OGD62302.1"/>
    <property type="molecule type" value="Genomic_DNA"/>
</dbReference>
<dbReference type="Proteomes" id="UP000177006">
    <property type="component" value="Unassembled WGS sequence"/>
</dbReference>
<feature type="transmembrane region" description="Helical" evidence="1">
    <location>
        <begin position="198"/>
        <end position="217"/>
    </location>
</feature>
<gene>
    <name evidence="2" type="ORF">A2160_00750</name>
</gene>
<keyword evidence="1" id="KW-0812">Transmembrane</keyword>
<organism evidence="2 3">
    <name type="scientific">Candidatus Beckwithbacteria bacterium RBG_13_42_9</name>
    <dbReference type="NCBI Taxonomy" id="1797457"/>
    <lineage>
        <taxon>Bacteria</taxon>
        <taxon>Candidatus Beckwithiibacteriota</taxon>
    </lineage>
</organism>
<keyword evidence="1" id="KW-1133">Transmembrane helix</keyword>
<evidence type="ECO:0000313" key="3">
    <source>
        <dbReference type="Proteomes" id="UP000177006"/>
    </source>
</evidence>
<proteinExistence type="predicted"/>
<sequence length="221" mass="24510">MLLDFLLTLFLLGIIFFTSRQVIKTFYFLGHRATGSNFWSVQLLSWLLLPGTLLHEFSHLLVAEFLGVKTGKIDLLPKINQDEESVKLGSVLMAESDPFRRTLIGLAPTLFGLGILGISVHYLNFSQPLILLNLLFLLLIFIVANTMFSSAKDLEMAAVPAIILFLLAGALWLGKISIPISPSILATIQTLIFKLNLALALTAGLNLLVWLLLRLVLRLIK</sequence>
<reference evidence="2 3" key="1">
    <citation type="journal article" date="2016" name="Nat. Commun.">
        <title>Thousands of microbial genomes shed light on interconnected biogeochemical processes in an aquifer system.</title>
        <authorList>
            <person name="Anantharaman K."/>
            <person name="Brown C.T."/>
            <person name="Hug L.A."/>
            <person name="Sharon I."/>
            <person name="Castelle C.J."/>
            <person name="Probst A.J."/>
            <person name="Thomas B.C."/>
            <person name="Singh A."/>
            <person name="Wilkins M.J."/>
            <person name="Karaoz U."/>
            <person name="Brodie E.L."/>
            <person name="Williams K.H."/>
            <person name="Hubbard S.S."/>
            <person name="Banfield J.F."/>
        </authorList>
    </citation>
    <scope>NUCLEOTIDE SEQUENCE [LARGE SCALE GENOMIC DNA]</scope>
</reference>
<feature type="transmembrane region" description="Helical" evidence="1">
    <location>
        <begin position="129"/>
        <end position="148"/>
    </location>
</feature>
<evidence type="ECO:0000313" key="2">
    <source>
        <dbReference type="EMBL" id="OGD62302.1"/>
    </source>
</evidence>
<dbReference type="AlphaFoldDB" id="A0A1F5E4H9"/>
<feature type="transmembrane region" description="Helical" evidence="1">
    <location>
        <begin position="103"/>
        <end position="123"/>
    </location>
</feature>